<reference evidence="1 2" key="1">
    <citation type="submission" date="2020-08" db="EMBL/GenBank/DDBJ databases">
        <title>Genomic Encyclopedia of Archaeal and Bacterial Type Strains, Phase II (KMG-II): from individual species to whole genera.</title>
        <authorList>
            <person name="Goeker M."/>
        </authorList>
    </citation>
    <scope>NUCLEOTIDE SEQUENCE [LARGE SCALE GENOMIC DNA]</scope>
    <source>
        <strain evidence="1 2">DSM 43850</strain>
    </source>
</reference>
<dbReference type="EMBL" id="JACJID010000002">
    <property type="protein sequence ID" value="MBA8925944.1"/>
    <property type="molecule type" value="Genomic_DNA"/>
</dbReference>
<evidence type="ECO:0000313" key="2">
    <source>
        <dbReference type="Proteomes" id="UP000517916"/>
    </source>
</evidence>
<organism evidence="1 2">
    <name type="scientific">Kutzneria viridogrisea</name>
    <dbReference type="NCBI Taxonomy" id="47990"/>
    <lineage>
        <taxon>Bacteria</taxon>
        <taxon>Bacillati</taxon>
        <taxon>Actinomycetota</taxon>
        <taxon>Actinomycetes</taxon>
        <taxon>Pseudonocardiales</taxon>
        <taxon>Pseudonocardiaceae</taxon>
        <taxon>Kutzneria</taxon>
    </lineage>
</organism>
<evidence type="ECO:0000313" key="1">
    <source>
        <dbReference type="EMBL" id="MBA8925944.1"/>
    </source>
</evidence>
<keyword evidence="2" id="KW-1185">Reference proteome</keyword>
<dbReference type="Proteomes" id="UP000517916">
    <property type="component" value="Unassembled WGS sequence"/>
</dbReference>
<name>A0ABR6BH84_9PSEU</name>
<gene>
    <name evidence="1" type="ORF">BC739_003143</name>
</gene>
<comment type="caution">
    <text evidence="1">The sequence shown here is derived from an EMBL/GenBank/DDBJ whole genome shotgun (WGS) entry which is preliminary data.</text>
</comment>
<proteinExistence type="predicted"/>
<dbReference type="RefSeq" id="WP_182837559.1">
    <property type="nucleotide sequence ID" value="NZ_BAAABQ010000059.1"/>
</dbReference>
<accession>A0ABR6BH84</accession>
<protein>
    <submittedName>
        <fullName evidence="1">Uncharacterized protein</fullName>
    </submittedName>
</protein>
<sequence>MPGQVLPPPIPGATTSYIAGVQQGTYPWSYLGWSGATPAIVAQLGGIQATPDPVTGTVRLVCWWPYTSALQVVRTGPDGVRTAVRGAYPITPSTATLVNYATNPNSVSTAGYVPGTGSPTLSLITRTDSVGGQAVRATIASSGTCEVTVPQSLPGGQQVTVAVDMQFSARPSGCTITLAWNDSTGAALTPTAVNLSANAINASVGQFGRQVVQITPPTGAATCATLKVAATGLPASGKVDLDRWMLVQALTDGTYGDGDSTGGQWTGTAGLSTSILAPVQTAVDGECPLDVACYYTVYAPQLTGGYASTPTITLASNGGAWLTHPASPSTPVACRPYATPTLTRKISQGVFAVLGRNNPVVVSASTRLAPSGSLTFDAASFSERDTLLGLFGDGSAVLLRAPADFGLGQGMWLALGDVTEEPGGRPAWSQSRSLVCPFQVVDSPAGANSLIA</sequence>